<keyword evidence="3" id="KW-1185">Reference proteome</keyword>
<evidence type="ECO:0000313" key="3">
    <source>
        <dbReference type="Proteomes" id="UP001432322"/>
    </source>
</evidence>
<accession>A0AAV5VAJ0</accession>
<dbReference type="EMBL" id="BTSY01000200">
    <property type="protein sequence ID" value="GMT37623.1"/>
    <property type="molecule type" value="Genomic_DNA"/>
</dbReference>
<comment type="caution">
    <text evidence="1">The sequence shown here is derived from an EMBL/GenBank/DDBJ whole genome shotgun (WGS) entry which is preliminary data.</text>
</comment>
<sequence>PAAPPTPAPDPSTTALAVQFEQQLRTARTTSDEDILPKTVKEVTFETLLYRVFSEPFGRRILREATTERIHSVQYALQDYVMMLVDVKPVICKINKHGHLIGSTILVTSVTSPGREKEVKLLLAGAIAFEVEVVFQQGIKIYAAFSESLDAISAASRIVMPDRASIGTPSLGHPLAVFFA</sequence>
<feature type="non-terminal residue" evidence="1">
    <location>
        <position position="1"/>
    </location>
</feature>
<name>A0AAV5VAJ0_9BILA</name>
<dbReference type="AlphaFoldDB" id="A0AAV5VAJ0"/>
<gene>
    <name evidence="2" type="ORF">PFISCL1PPCAC_28920</name>
    <name evidence="1" type="ORF">PFISCL1PPCAC_7954</name>
</gene>
<reference evidence="1" key="1">
    <citation type="submission" date="2023-10" db="EMBL/GenBank/DDBJ databases">
        <title>Genome assembly of Pristionchus species.</title>
        <authorList>
            <person name="Yoshida K."/>
            <person name="Sommer R.J."/>
        </authorList>
    </citation>
    <scope>NUCLEOTIDE SEQUENCE</scope>
    <source>
        <strain evidence="1">RS5133</strain>
    </source>
</reference>
<proteinExistence type="predicted"/>
<dbReference type="Proteomes" id="UP001432322">
    <property type="component" value="Unassembled WGS sequence"/>
</dbReference>
<dbReference type="EMBL" id="BTSY01000002">
    <property type="protein sequence ID" value="GMT16657.1"/>
    <property type="molecule type" value="Genomic_DNA"/>
</dbReference>
<protein>
    <submittedName>
        <fullName evidence="1">Uncharacterized protein</fullName>
    </submittedName>
</protein>
<evidence type="ECO:0000313" key="1">
    <source>
        <dbReference type="EMBL" id="GMT16657.1"/>
    </source>
</evidence>
<organism evidence="1 3">
    <name type="scientific">Pristionchus fissidentatus</name>
    <dbReference type="NCBI Taxonomy" id="1538716"/>
    <lineage>
        <taxon>Eukaryota</taxon>
        <taxon>Metazoa</taxon>
        <taxon>Ecdysozoa</taxon>
        <taxon>Nematoda</taxon>
        <taxon>Chromadorea</taxon>
        <taxon>Rhabditida</taxon>
        <taxon>Rhabditina</taxon>
        <taxon>Diplogasteromorpha</taxon>
        <taxon>Diplogasteroidea</taxon>
        <taxon>Neodiplogasteridae</taxon>
        <taxon>Pristionchus</taxon>
    </lineage>
</organism>
<evidence type="ECO:0000313" key="2">
    <source>
        <dbReference type="EMBL" id="GMT37623.1"/>
    </source>
</evidence>